<organism evidence="2 3">
    <name type="scientific">Streptococcus dentapri</name>
    <dbReference type="NCBI Taxonomy" id="573564"/>
    <lineage>
        <taxon>Bacteria</taxon>
        <taxon>Bacillati</taxon>
        <taxon>Bacillota</taxon>
        <taxon>Bacilli</taxon>
        <taxon>Lactobacillales</taxon>
        <taxon>Streptococcaceae</taxon>
        <taxon>Streptococcus</taxon>
    </lineage>
</organism>
<dbReference type="InterPro" id="IPR025164">
    <property type="entry name" value="Toastrack_DUF4097"/>
</dbReference>
<dbReference type="Pfam" id="PF13349">
    <property type="entry name" value="DUF4097"/>
    <property type="match status" value="1"/>
</dbReference>
<proteinExistence type="predicted"/>
<evidence type="ECO:0000259" key="1">
    <source>
        <dbReference type="Pfam" id="PF13349"/>
    </source>
</evidence>
<dbReference type="Proteomes" id="UP001595901">
    <property type="component" value="Unassembled WGS sequence"/>
</dbReference>
<comment type="caution">
    <text evidence="2">The sequence shown here is derived from an EMBL/GenBank/DDBJ whole genome shotgun (WGS) entry which is preliminary data.</text>
</comment>
<accession>A0ABV8CYS9</accession>
<evidence type="ECO:0000313" key="3">
    <source>
        <dbReference type="Proteomes" id="UP001595901"/>
    </source>
</evidence>
<reference evidence="3" key="1">
    <citation type="journal article" date="2019" name="Int. J. Syst. Evol. Microbiol.">
        <title>The Global Catalogue of Microorganisms (GCM) 10K type strain sequencing project: providing services to taxonomists for standard genome sequencing and annotation.</title>
        <authorList>
            <consortium name="The Broad Institute Genomics Platform"/>
            <consortium name="The Broad Institute Genome Sequencing Center for Infectious Disease"/>
            <person name="Wu L."/>
            <person name="Ma J."/>
        </authorList>
    </citation>
    <scope>NUCLEOTIDE SEQUENCE [LARGE SCALE GENOMIC DNA]</scope>
    <source>
        <strain evidence="3">CCUG 58728</strain>
    </source>
</reference>
<dbReference type="EMBL" id="JBHSAC010000007">
    <property type="protein sequence ID" value="MFC3931330.1"/>
    <property type="molecule type" value="Genomic_DNA"/>
</dbReference>
<protein>
    <submittedName>
        <fullName evidence="2">DUF4097 family beta strand repeat-containing protein</fullName>
    </submittedName>
</protein>
<feature type="domain" description="DUF4097" evidence="1">
    <location>
        <begin position="54"/>
        <end position="290"/>
    </location>
</feature>
<keyword evidence="3" id="KW-1185">Reference proteome</keyword>
<name>A0ABV8CYS9_9STRE</name>
<dbReference type="RefSeq" id="WP_380429193.1">
    <property type="nucleotide sequence ID" value="NZ_JBHSAC010000007.1"/>
</dbReference>
<sequence length="291" mass="32347">MKKWKKILLILGISISLLGALLAVIGFINDGFGYIQEYTKREGSFTEKKLEDFDKIAINSSNYHFVIQEGQDNEAKISYYQQEKTPLKVSVKNHQLDIYAHSDIQINVFKLSDFTALISDQQDTNTVTITVPKGVDITELTGEMSINGLDINHLDIDRMNLSLDAGQFKLNKTTIKEWKLDVDMGSAKITNSNLSDFRFSADSGNLDLDNVNFTASKITMDMGNIEGNKVAFKKENRVSASSGNIDLSLKDHNLTVTSDIDAGNKDITSALNRSKDNFLDISANMGDITVE</sequence>
<evidence type="ECO:0000313" key="2">
    <source>
        <dbReference type="EMBL" id="MFC3931330.1"/>
    </source>
</evidence>
<dbReference type="Gene3D" id="2.160.20.120">
    <property type="match status" value="1"/>
</dbReference>
<gene>
    <name evidence="2" type="ORF">ACFOSE_00720</name>
</gene>